<feature type="transmembrane region" description="Helical" evidence="5">
    <location>
        <begin position="274"/>
        <end position="295"/>
    </location>
</feature>
<feature type="transmembrane region" description="Helical" evidence="5">
    <location>
        <begin position="100"/>
        <end position="118"/>
    </location>
</feature>
<feature type="transmembrane region" description="Helical" evidence="5">
    <location>
        <begin position="242"/>
        <end position="262"/>
    </location>
</feature>
<organism evidence="6">
    <name type="scientific">Rhizochromulina marina</name>
    <dbReference type="NCBI Taxonomy" id="1034831"/>
    <lineage>
        <taxon>Eukaryota</taxon>
        <taxon>Sar</taxon>
        <taxon>Stramenopiles</taxon>
        <taxon>Ochrophyta</taxon>
        <taxon>Dictyochophyceae</taxon>
        <taxon>Rhizochromulinales</taxon>
        <taxon>Rhizochromulina</taxon>
    </lineage>
</organism>
<dbReference type="PANTHER" id="PTHR23423">
    <property type="entry name" value="ORGANIC SOLUTE TRANSPORTER-RELATED"/>
    <property type="match status" value="1"/>
</dbReference>
<evidence type="ECO:0000256" key="1">
    <source>
        <dbReference type="ARBA" id="ARBA00004141"/>
    </source>
</evidence>
<feature type="transmembrane region" description="Helical" evidence="5">
    <location>
        <begin position="195"/>
        <end position="221"/>
    </location>
</feature>
<reference evidence="6" key="1">
    <citation type="submission" date="2021-01" db="EMBL/GenBank/DDBJ databases">
        <authorList>
            <person name="Corre E."/>
            <person name="Pelletier E."/>
            <person name="Niang G."/>
            <person name="Scheremetjew M."/>
            <person name="Finn R."/>
            <person name="Kale V."/>
            <person name="Holt S."/>
            <person name="Cochrane G."/>
            <person name="Meng A."/>
            <person name="Brown T."/>
            <person name="Cohen L."/>
        </authorList>
    </citation>
    <scope>NUCLEOTIDE SEQUENCE</scope>
    <source>
        <strain evidence="6">CCMP1243</strain>
    </source>
</reference>
<comment type="subcellular location">
    <subcellularLocation>
        <location evidence="1">Membrane</location>
        <topology evidence="1">Multi-pass membrane protein</topology>
    </subcellularLocation>
</comment>
<keyword evidence="2 5" id="KW-0812">Transmembrane</keyword>
<dbReference type="InterPro" id="IPR005178">
    <property type="entry name" value="Ostalpha/TMEM184C"/>
</dbReference>
<evidence type="ECO:0000313" key="6">
    <source>
        <dbReference type="EMBL" id="CAD9675865.1"/>
    </source>
</evidence>
<sequence length="338" mass="37712">MPSEAIDCIRTGLRGSEFYSMIKFFDGEETLAAVTVVIATVLAPITVYLGRRHLQALDSLNDVPLREKRWYLVLAGFPAVAAIQAWLNIVIPALGIAFEVVYITYEAFCLACFAYLLLRLSPEPFERFLDHLDVRDFFSEAMSRSGHCDANSSDDPTAHLRYRIKFVYQMLVFAPIFAFLKVICEYAGGSSADDLYPLFAIGLLFSTVTAAFNIILMWCCILEKLPEPAKIHRKFFTVKGMVFVSNIQMIIVGLVMACGGYGDVLYKTSVAQKVWSSLIFLVELPALQLFFQWAYPVSDFKTLFSGQQIQDPLLWQEEGGAGGAGTGAKIQQPRISLT</sequence>
<feature type="transmembrane region" description="Helical" evidence="5">
    <location>
        <begin position="70"/>
        <end position="94"/>
    </location>
</feature>
<dbReference type="SMART" id="SM01417">
    <property type="entry name" value="Solute_trans_a"/>
    <property type="match status" value="1"/>
</dbReference>
<keyword evidence="3 5" id="KW-1133">Transmembrane helix</keyword>
<dbReference type="AlphaFoldDB" id="A0A7S2RN45"/>
<feature type="transmembrane region" description="Helical" evidence="5">
    <location>
        <begin position="166"/>
        <end position="183"/>
    </location>
</feature>
<dbReference type="EMBL" id="HBHJ01009601">
    <property type="protein sequence ID" value="CAD9675865.1"/>
    <property type="molecule type" value="Transcribed_RNA"/>
</dbReference>
<evidence type="ECO:0000256" key="2">
    <source>
        <dbReference type="ARBA" id="ARBA00022692"/>
    </source>
</evidence>
<accession>A0A7S2RN45</accession>
<keyword evidence="4 5" id="KW-0472">Membrane</keyword>
<dbReference type="Pfam" id="PF03619">
    <property type="entry name" value="Solute_trans_a"/>
    <property type="match status" value="1"/>
</dbReference>
<evidence type="ECO:0000256" key="5">
    <source>
        <dbReference type="SAM" id="Phobius"/>
    </source>
</evidence>
<name>A0A7S2RN45_9STRA</name>
<evidence type="ECO:0000256" key="3">
    <source>
        <dbReference type="ARBA" id="ARBA00022989"/>
    </source>
</evidence>
<protein>
    <submittedName>
        <fullName evidence="6">Uncharacterized protein</fullName>
    </submittedName>
</protein>
<dbReference type="GO" id="GO:0016020">
    <property type="term" value="C:membrane"/>
    <property type="evidence" value="ECO:0007669"/>
    <property type="project" value="UniProtKB-SubCell"/>
</dbReference>
<proteinExistence type="predicted"/>
<feature type="transmembrane region" description="Helical" evidence="5">
    <location>
        <begin position="30"/>
        <end position="49"/>
    </location>
</feature>
<gene>
    <name evidence="6" type="ORF">RMAR1173_LOCUS6221</name>
</gene>
<evidence type="ECO:0000256" key="4">
    <source>
        <dbReference type="ARBA" id="ARBA00023136"/>
    </source>
</evidence>